<dbReference type="SUPFAM" id="SSF52540">
    <property type="entry name" value="P-loop containing nucleoside triphosphate hydrolases"/>
    <property type="match status" value="1"/>
</dbReference>
<evidence type="ECO:0000313" key="3">
    <source>
        <dbReference type="Proteomes" id="UP000516052"/>
    </source>
</evidence>
<sequence length="354" mass="39341">MTLPVPLPHSPRSATAPPPISNIPDQGLPFQGRDEQIADLMRLFSRYGHVLLHDDEPGQGFGKTQMAIAYCRRYTRRYDVAWWFECSGEPDGERLSALIDAQYRELLARCAAQTDGARPETRPDSRWLFVYDNVSDPDRIYDHFVPGTSHRLVTSRAKGETWGENHLSLGGLSEAVAMALLMENDLTPEQAEHLAHLTNGHPGALLNAAETVYQVGYDAFLDQLKPIGAGLDTPPHGIPVPPTGSLLSTTDKRTLFEALLRSPVNRTRDTFDLWVESIRLAINPLQLTPMSDTGSLRNRTIAIVNFAVVQPHCTVLCALVDALEEQDDHEATRVVRRIVDKAVAAWKANRGNQR</sequence>
<feature type="region of interest" description="Disordered" evidence="1">
    <location>
        <begin position="1"/>
        <end position="29"/>
    </location>
</feature>
<dbReference type="Proteomes" id="UP000516052">
    <property type="component" value="Chromosome"/>
</dbReference>
<dbReference type="Gene3D" id="3.40.50.300">
    <property type="entry name" value="P-loop containing nucleotide triphosphate hydrolases"/>
    <property type="match status" value="1"/>
</dbReference>
<dbReference type="KEGG" id="sroi:IAG44_30750"/>
<organism evidence="2 3">
    <name type="scientific">Streptomyces roseirectus</name>
    <dbReference type="NCBI Taxonomy" id="2768066"/>
    <lineage>
        <taxon>Bacteria</taxon>
        <taxon>Bacillati</taxon>
        <taxon>Actinomycetota</taxon>
        <taxon>Actinomycetes</taxon>
        <taxon>Kitasatosporales</taxon>
        <taxon>Streptomycetaceae</taxon>
        <taxon>Streptomyces</taxon>
    </lineage>
</organism>
<dbReference type="EMBL" id="CP060828">
    <property type="protein sequence ID" value="QNP73396.1"/>
    <property type="molecule type" value="Genomic_DNA"/>
</dbReference>
<dbReference type="RefSeq" id="WP_187750336.1">
    <property type="nucleotide sequence ID" value="NZ_CP060828.1"/>
</dbReference>
<dbReference type="InterPro" id="IPR027417">
    <property type="entry name" value="P-loop_NTPase"/>
</dbReference>
<protein>
    <submittedName>
        <fullName evidence="2">Uncharacterized protein</fullName>
    </submittedName>
</protein>
<keyword evidence="3" id="KW-1185">Reference proteome</keyword>
<reference evidence="2 3" key="1">
    <citation type="submission" date="2020-08" db="EMBL/GenBank/DDBJ databases">
        <title>A novel species.</title>
        <authorList>
            <person name="Gao J."/>
        </authorList>
    </citation>
    <scope>NUCLEOTIDE SEQUENCE [LARGE SCALE GENOMIC DNA]</scope>
    <source>
        <strain evidence="2 3">CRXT-G-22</strain>
    </source>
</reference>
<evidence type="ECO:0000256" key="1">
    <source>
        <dbReference type="SAM" id="MobiDB-lite"/>
    </source>
</evidence>
<name>A0A7H0IKT0_9ACTN</name>
<dbReference type="AlphaFoldDB" id="A0A7H0IKT0"/>
<gene>
    <name evidence="2" type="ORF">IAG44_30750</name>
</gene>
<evidence type="ECO:0000313" key="2">
    <source>
        <dbReference type="EMBL" id="QNP73396.1"/>
    </source>
</evidence>
<proteinExistence type="predicted"/>
<accession>A0A7H0IKT0</accession>